<evidence type="ECO:0000256" key="1">
    <source>
        <dbReference type="SAM" id="MobiDB-lite"/>
    </source>
</evidence>
<feature type="region of interest" description="Disordered" evidence="1">
    <location>
        <begin position="113"/>
        <end position="154"/>
    </location>
</feature>
<keyword evidence="3" id="KW-1185">Reference proteome</keyword>
<reference evidence="2" key="5">
    <citation type="journal article" date="2021" name="G3 (Bethesda)">
        <title>Aegilops tauschii genome assembly Aet v5.0 features greater sequence contiguity and improved annotation.</title>
        <authorList>
            <person name="Wang L."/>
            <person name="Zhu T."/>
            <person name="Rodriguez J.C."/>
            <person name="Deal K.R."/>
            <person name="Dubcovsky J."/>
            <person name="McGuire P.E."/>
            <person name="Lux T."/>
            <person name="Spannagl M."/>
            <person name="Mayer K.F.X."/>
            <person name="Baldrich P."/>
            <person name="Meyers B.C."/>
            <person name="Huo N."/>
            <person name="Gu Y.Q."/>
            <person name="Zhou H."/>
            <person name="Devos K.M."/>
            <person name="Bennetzen J.L."/>
            <person name="Unver T."/>
            <person name="Budak H."/>
            <person name="Gulick P.J."/>
            <person name="Galiba G."/>
            <person name="Kalapos B."/>
            <person name="Nelson D.R."/>
            <person name="Li P."/>
            <person name="You F.M."/>
            <person name="Luo M.C."/>
            <person name="Dvorak J."/>
        </authorList>
    </citation>
    <scope>NUCLEOTIDE SEQUENCE [LARGE SCALE GENOMIC DNA]</scope>
    <source>
        <strain evidence="2">cv. AL8/78</strain>
    </source>
</reference>
<reference evidence="3" key="1">
    <citation type="journal article" date="2014" name="Science">
        <title>Ancient hybridizations among the ancestral genomes of bread wheat.</title>
        <authorList>
            <consortium name="International Wheat Genome Sequencing Consortium,"/>
            <person name="Marcussen T."/>
            <person name="Sandve S.R."/>
            <person name="Heier L."/>
            <person name="Spannagl M."/>
            <person name="Pfeifer M."/>
            <person name="Jakobsen K.S."/>
            <person name="Wulff B.B."/>
            <person name="Steuernagel B."/>
            <person name="Mayer K.F."/>
            <person name="Olsen O.A."/>
        </authorList>
    </citation>
    <scope>NUCLEOTIDE SEQUENCE [LARGE SCALE GENOMIC DNA]</scope>
    <source>
        <strain evidence="3">cv. AL8/78</strain>
    </source>
</reference>
<proteinExistence type="predicted"/>
<dbReference type="EnsemblPlants" id="AET7Gv21180400.1">
    <property type="protein sequence ID" value="AET7Gv21180400.1"/>
    <property type="gene ID" value="AET7Gv21180400"/>
</dbReference>
<reference evidence="2" key="3">
    <citation type="journal article" date="2017" name="Nature">
        <title>Genome sequence of the progenitor of the wheat D genome Aegilops tauschii.</title>
        <authorList>
            <person name="Luo M.C."/>
            <person name="Gu Y.Q."/>
            <person name="Puiu D."/>
            <person name="Wang H."/>
            <person name="Twardziok S.O."/>
            <person name="Deal K.R."/>
            <person name="Huo N."/>
            <person name="Zhu T."/>
            <person name="Wang L."/>
            <person name="Wang Y."/>
            <person name="McGuire P.E."/>
            <person name="Liu S."/>
            <person name="Long H."/>
            <person name="Ramasamy R.K."/>
            <person name="Rodriguez J.C."/>
            <person name="Van S.L."/>
            <person name="Yuan L."/>
            <person name="Wang Z."/>
            <person name="Xia Z."/>
            <person name="Xiao L."/>
            <person name="Anderson O.D."/>
            <person name="Ouyang S."/>
            <person name="Liang Y."/>
            <person name="Zimin A.V."/>
            <person name="Pertea G."/>
            <person name="Qi P."/>
            <person name="Bennetzen J.L."/>
            <person name="Dai X."/>
            <person name="Dawson M.W."/>
            <person name="Muller H.G."/>
            <person name="Kugler K."/>
            <person name="Rivarola-Duarte L."/>
            <person name="Spannagl M."/>
            <person name="Mayer K.F.X."/>
            <person name="Lu F.H."/>
            <person name="Bevan M.W."/>
            <person name="Leroy P."/>
            <person name="Li P."/>
            <person name="You F.M."/>
            <person name="Sun Q."/>
            <person name="Liu Z."/>
            <person name="Lyons E."/>
            <person name="Wicker T."/>
            <person name="Salzberg S.L."/>
            <person name="Devos K.M."/>
            <person name="Dvorak J."/>
        </authorList>
    </citation>
    <scope>NUCLEOTIDE SEQUENCE [LARGE SCALE GENOMIC DNA]</scope>
    <source>
        <strain evidence="2">cv. AL8/78</strain>
    </source>
</reference>
<evidence type="ECO:0000313" key="2">
    <source>
        <dbReference type="EnsemblPlants" id="AET7Gv21180400.1"/>
    </source>
</evidence>
<sequence length="173" mass="19160">MVRTYDVQTSYEYNDYACIIFIDSWMDQMGQVKSEAHFLPHWLRRGVRSVGTLSLMPRMLALMAVQRHTVVSRSASPPRSGQHCSFSGTPILSFTRFSTPAHTPSFSVLIGQLPPPLDGTTGGGRIGRVGTTSGRRVRSPGRRQGGPGSGRERGRPWRAPFLLIDFTGLWLSL</sequence>
<reference evidence="3" key="2">
    <citation type="journal article" date="2017" name="Nat. Plants">
        <title>The Aegilops tauschii genome reveals multiple impacts of transposons.</title>
        <authorList>
            <person name="Zhao G."/>
            <person name="Zou C."/>
            <person name="Li K."/>
            <person name="Wang K."/>
            <person name="Li T."/>
            <person name="Gao L."/>
            <person name="Zhang X."/>
            <person name="Wang H."/>
            <person name="Yang Z."/>
            <person name="Liu X."/>
            <person name="Jiang W."/>
            <person name="Mao L."/>
            <person name="Kong X."/>
            <person name="Jiao Y."/>
            <person name="Jia J."/>
        </authorList>
    </citation>
    <scope>NUCLEOTIDE SEQUENCE [LARGE SCALE GENOMIC DNA]</scope>
    <source>
        <strain evidence="3">cv. AL8/78</strain>
    </source>
</reference>
<dbReference type="AlphaFoldDB" id="A0A453T0J6"/>
<accession>A0A453T0J6</accession>
<reference evidence="2" key="4">
    <citation type="submission" date="2019-03" db="UniProtKB">
        <authorList>
            <consortium name="EnsemblPlants"/>
        </authorList>
    </citation>
    <scope>IDENTIFICATION</scope>
</reference>
<organism evidence="2 3">
    <name type="scientific">Aegilops tauschii subsp. strangulata</name>
    <name type="common">Goatgrass</name>
    <dbReference type="NCBI Taxonomy" id="200361"/>
    <lineage>
        <taxon>Eukaryota</taxon>
        <taxon>Viridiplantae</taxon>
        <taxon>Streptophyta</taxon>
        <taxon>Embryophyta</taxon>
        <taxon>Tracheophyta</taxon>
        <taxon>Spermatophyta</taxon>
        <taxon>Magnoliopsida</taxon>
        <taxon>Liliopsida</taxon>
        <taxon>Poales</taxon>
        <taxon>Poaceae</taxon>
        <taxon>BOP clade</taxon>
        <taxon>Pooideae</taxon>
        <taxon>Triticodae</taxon>
        <taxon>Triticeae</taxon>
        <taxon>Triticinae</taxon>
        <taxon>Aegilops</taxon>
    </lineage>
</organism>
<dbReference type="Gramene" id="AET7Gv21180400.1">
    <property type="protein sequence ID" value="AET7Gv21180400.1"/>
    <property type="gene ID" value="AET7Gv21180400"/>
</dbReference>
<dbReference type="Proteomes" id="UP000015105">
    <property type="component" value="Chromosome 7D"/>
</dbReference>
<name>A0A453T0J6_AEGTS</name>
<evidence type="ECO:0000313" key="3">
    <source>
        <dbReference type="Proteomes" id="UP000015105"/>
    </source>
</evidence>
<protein>
    <submittedName>
        <fullName evidence="2">Uncharacterized protein</fullName>
    </submittedName>
</protein>